<organism evidence="3 4">
    <name type="scientific">Daucus carota subsp. sativus</name>
    <name type="common">Carrot</name>
    <dbReference type="NCBI Taxonomy" id="79200"/>
    <lineage>
        <taxon>Eukaryota</taxon>
        <taxon>Viridiplantae</taxon>
        <taxon>Streptophyta</taxon>
        <taxon>Embryophyta</taxon>
        <taxon>Tracheophyta</taxon>
        <taxon>Spermatophyta</taxon>
        <taxon>Magnoliopsida</taxon>
        <taxon>eudicotyledons</taxon>
        <taxon>Gunneridae</taxon>
        <taxon>Pentapetalae</taxon>
        <taxon>asterids</taxon>
        <taxon>campanulids</taxon>
        <taxon>Apiales</taxon>
        <taxon>Apiaceae</taxon>
        <taxon>Apioideae</taxon>
        <taxon>Scandiceae</taxon>
        <taxon>Daucinae</taxon>
        <taxon>Daucus</taxon>
        <taxon>Daucus sect. Daucus</taxon>
    </lineage>
</organism>
<dbReference type="InterPro" id="IPR011009">
    <property type="entry name" value="Kinase-like_dom_sf"/>
</dbReference>
<dbReference type="Gene3D" id="1.10.510.10">
    <property type="entry name" value="Transferase(Phosphotransferase) domain 1"/>
    <property type="match status" value="1"/>
</dbReference>
<reference evidence="3" key="1">
    <citation type="journal article" date="2016" name="Nat. Genet.">
        <title>A high-quality carrot genome assembly provides new insights into carotenoid accumulation and asterid genome evolution.</title>
        <authorList>
            <person name="Iorizzo M."/>
            <person name="Ellison S."/>
            <person name="Senalik D."/>
            <person name="Zeng P."/>
            <person name="Satapoomin P."/>
            <person name="Huang J."/>
            <person name="Bowman M."/>
            <person name="Iovene M."/>
            <person name="Sanseverino W."/>
            <person name="Cavagnaro P."/>
            <person name="Yildiz M."/>
            <person name="Macko-Podgorni A."/>
            <person name="Moranska E."/>
            <person name="Grzebelus E."/>
            <person name="Grzebelus D."/>
            <person name="Ashrafi H."/>
            <person name="Zheng Z."/>
            <person name="Cheng S."/>
            <person name="Spooner D."/>
            <person name="Van Deynze A."/>
            <person name="Simon P."/>
        </authorList>
    </citation>
    <scope>NUCLEOTIDE SEQUENCE</scope>
    <source>
        <tissue evidence="3">Leaf</tissue>
    </source>
</reference>
<dbReference type="FunFam" id="1.10.510.10:FF:001722">
    <property type="entry name" value="G-type lectin S-receptor-like serine/threonine-protein kinase B120"/>
    <property type="match status" value="1"/>
</dbReference>
<dbReference type="SUPFAM" id="SSF56112">
    <property type="entry name" value="Protein kinase-like (PK-like)"/>
    <property type="match status" value="1"/>
</dbReference>
<dbReference type="Pfam" id="PF07714">
    <property type="entry name" value="PK_Tyr_Ser-Thr"/>
    <property type="match status" value="1"/>
</dbReference>
<gene>
    <name evidence="3" type="ORF">DCAR_0104559</name>
</gene>
<dbReference type="Pfam" id="PF11883">
    <property type="entry name" value="DUF3403"/>
    <property type="match status" value="1"/>
</dbReference>
<dbReference type="InterPro" id="IPR021820">
    <property type="entry name" value="S-locus_recpt_kinase_C"/>
</dbReference>
<name>A0AAF0W9L8_DAUCS</name>
<dbReference type="InterPro" id="IPR001245">
    <property type="entry name" value="Ser-Thr/Tyr_kinase_cat_dom"/>
</dbReference>
<feature type="domain" description="S-locus receptor kinase C-terminal" evidence="2">
    <location>
        <begin position="123"/>
        <end position="169"/>
    </location>
</feature>
<sequence>MFCLHIINQLFYDNHSGYMAPEYVIEGTFSTKSDVYSFGVLVLEILSGRKINSFNQVEGPSNLVAFAWELWNRDAAFELMDPSISDSCLQNQFLRCVHIGLLCVEDDALDRPTMDNVTSMLANDTAVLPNPRRPAFYIESRAHETKSQETKSSQNISVNGLSASLMEAR</sequence>
<dbReference type="PANTHER" id="PTHR27006">
    <property type="entry name" value="PROMASTIGOTE SURFACE ANTIGEN PROTEIN PSA"/>
    <property type="match status" value="1"/>
</dbReference>
<evidence type="ECO:0000259" key="2">
    <source>
        <dbReference type="Pfam" id="PF11883"/>
    </source>
</evidence>
<evidence type="ECO:0000259" key="1">
    <source>
        <dbReference type="Pfam" id="PF07714"/>
    </source>
</evidence>
<dbReference type="AlphaFoldDB" id="A0AAF0W9L8"/>
<proteinExistence type="predicted"/>
<dbReference type="PANTHER" id="PTHR27006:SF586">
    <property type="entry name" value="CYSTEINE-RICH RECEPTOR-LIKE PROTEIN KINASE 10"/>
    <property type="match status" value="1"/>
</dbReference>
<evidence type="ECO:0000313" key="4">
    <source>
        <dbReference type="Proteomes" id="UP000077755"/>
    </source>
</evidence>
<accession>A0AAF0W9L8</accession>
<evidence type="ECO:0008006" key="5">
    <source>
        <dbReference type="Google" id="ProtNLM"/>
    </source>
</evidence>
<reference evidence="3" key="2">
    <citation type="submission" date="2022-03" db="EMBL/GenBank/DDBJ databases">
        <title>Draft title - Genomic analysis of global carrot germplasm unveils the trajectory of domestication and the origin of high carotenoid orange carrot.</title>
        <authorList>
            <person name="Iorizzo M."/>
            <person name="Ellison S."/>
            <person name="Senalik D."/>
            <person name="Macko-Podgorni A."/>
            <person name="Grzebelus D."/>
            <person name="Bostan H."/>
            <person name="Rolling W."/>
            <person name="Curaba J."/>
            <person name="Simon P."/>
        </authorList>
    </citation>
    <scope>NUCLEOTIDE SEQUENCE</scope>
    <source>
        <tissue evidence="3">Leaf</tissue>
    </source>
</reference>
<dbReference type="Proteomes" id="UP000077755">
    <property type="component" value="Chromosome 1"/>
</dbReference>
<keyword evidence="4" id="KW-1185">Reference proteome</keyword>
<evidence type="ECO:0000313" key="3">
    <source>
        <dbReference type="EMBL" id="WOG85371.1"/>
    </source>
</evidence>
<dbReference type="GO" id="GO:0004674">
    <property type="term" value="F:protein serine/threonine kinase activity"/>
    <property type="evidence" value="ECO:0007669"/>
    <property type="project" value="InterPro"/>
</dbReference>
<protein>
    <recommendedName>
        <fullName evidence="5">Protein kinase domain-containing protein</fullName>
    </recommendedName>
</protein>
<dbReference type="EMBL" id="CP093343">
    <property type="protein sequence ID" value="WOG85371.1"/>
    <property type="molecule type" value="Genomic_DNA"/>
</dbReference>
<feature type="domain" description="Serine-threonine/tyrosine-protein kinase catalytic" evidence="1">
    <location>
        <begin position="18"/>
        <end position="119"/>
    </location>
</feature>